<dbReference type="AlphaFoldDB" id="A0A9D9I1U1"/>
<evidence type="ECO:0000313" key="2">
    <source>
        <dbReference type="EMBL" id="MBO8464037.1"/>
    </source>
</evidence>
<sequence>AILELQEEYPHARIVQLDSKSISMGLGLMIMSAVAMKKNGRTLDEIVEWVEKSKTGFWGAFLLADLPYLSKVGVITPKEVLFHKVMRKNPVIVMNENGFCQKLKDVRNNKKAFLKIIKMMERRLGTVREHSLQFCIIHGDVLEQAKLVSSHLTRRYPHSSVLIQNANPDMGAKFGKGTIGICLMGEYHDNIGGKYDQEEQAIHSSRGESNGVGKGSSTQ</sequence>
<reference evidence="2" key="2">
    <citation type="journal article" date="2021" name="PeerJ">
        <title>Extensive microbial diversity within the chicken gut microbiome revealed by metagenomics and culture.</title>
        <authorList>
            <person name="Gilroy R."/>
            <person name="Ravi A."/>
            <person name="Getino M."/>
            <person name="Pursley I."/>
            <person name="Horton D.L."/>
            <person name="Alikhan N.F."/>
            <person name="Baker D."/>
            <person name="Gharbi K."/>
            <person name="Hall N."/>
            <person name="Watson M."/>
            <person name="Adriaenssens E.M."/>
            <person name="Foster-Nyarko E."/>
            <person name="Jarju S."/>
            <person name="Secka A."/>
            <person name="Antonio M."/>
            <person name="Oren A."/>
            <person name="Chaudhuri R.R."/>
            <person name="La Ragione R."/>
            <person name="Hildebrand F."/>
            <person name="Pallen M.J."/>
        </authorList>
    </citation>
    <scope>NUCLEOTIDE SEQUENCE</scope>
    <source>
        <strain evidence="2">E3-2379</strain>
    </source>
</reference>
<dbReference type="InterPro" id="IPR050270">
    <property type="entry name" value="DegV_domain_contain"/>
</dbReference>
<dbReference type="PANTHER" id="PTHR33434:SF2">
    <property type="entry name" value="FATTY ACID-BINDING PROTEIN TM_1468"/>
    <property type="match status" value="1"/>
</dbReference>
<evidence type="ECO:0000313" key="3">
    <source>
        <dbReference type="Proteomes" id="UP000823618"/>
    </source>
</evidence>
<gene>
    <name evidence="2" type="ORF">IAC13_08910</name>
</gene>
<dbReference type="Pfam" id="PF02645">
    <property type="entry name" value="DegV"/>
    <property type="match status" value="1"/>
</dbReference>
<dbReference type="InterPro" id="IPR003797">
    <property type="entry name" value="DegV"/>
</dbReference>
<accession>A0A9D9I1U1</accession>
<dbReference type="Gene3D" id="3.30.1180.10">
    <property type="match status" value="1"/>
</dbReference>
<evidence type="ECO:0000256" key="1">
    <source>
        <dbReference type="ARBA" id="ARBA00023121"/>
    </source>
</evidence>
<dbReference type="Gene3D" id="3.40.50.10440">
    <property type="entry name" value="Dihydroxyacetone kinase, domain 1"/>
    <property type="match status" value="1"/>
</dbReference>
<dbReference type="InterPro" id="IPR043168">
    <property type="entry name" value="DegV_C"/>
</dbReference>
<feature type="non-terminal residue" evidence="2">
    <location>
        <position position="1"/>
    </location>
</feature>
<reference evidence="2" key="1">
    <citation type="submission" date="2020-10" db="EMBL/GenBank/DDBJ databases">
        <authorList>
            <person name="Gilroy R."/>
        </authorList>
    </citation>
    <scope>NUCLEOTIDE SEQUENCE</scope>
    <source>
        <strain evidence="2">E3-2379</strain>
    </source>
</reference>
<comment type="caution">
    <text evidence="2">The sequence shown here is derived from an EMBL/GenBank/DDBJ whole genome shotgun (WGS) entry which is preliminary data.</text>
</comment>
<proteinExistence type="predicted"/>
<dbReference type="PANTHER" id="PTHR33434">
    <property type="entry name" value="DEGV DOMAIN-CONTAINING PROTEIN DR_1986-RELATED"/>
    <property type="match status" value="1"/>
</dbReference>
<dbReference type="Proteomes" id="UP000823618">
    <property type="component" value="Unassembled WGS sequence"/>
</dbReference>
<name>A0A9D9I1U1_9FIRM</name>
<dbReference type="GO" id="GO:0008289">
    <property type="term" value="F:lipid binding"/>
    <property type="evidence" value="ECO:0007669"/>
    <property type="project" value="UniProtKB-KW"/>
</dbReference>
<dbReference type="EMBL" id="JADIML010000252">
    <property type="protein sequence ID" value="MBO8464037.1"/>
    <property type="molecule type" value="Genomic_DNA"/>
</dbReference>
<keyword evidence="1" id="KW-0446">Lipid-binding</keyword>
<organism evidence="2 3">
    <name type="scientific">Candidatus Scybalomonas excrementavium</name>
    <dbReference type="NCBI Taxonomy" id="2840943"/>
    <lineage>
        <taxon>Bacteria</taxon>
        <taxon>Bacillati</taxon>
        <taxon>Bacillota</taxon>
        <taxon>Clostridia</taxon>
        <taxon>Lachnospirales</taxon>
        <taxon>Lachnospiraceae</taxon>
        <taxon>Lachnospiraceae incertae sedis</taxon>
        <taxon>Candidatus Scybalomonas</taxon>
    </lineage>
</organism>
<protein>
    <submittedName>
        <fullName evidence="2">DegV family EDD domain-containing protein</fullName>
    </submittedName>
</protein>
<dbReference type="NCBIfam" id="TIGR00762">
    <property type="entry name" value="DegV"/>
    <property type="match status" value="1"/>
</dbReference>
<dbReference type="PROSITE" id="PS51482">
    <property type="entry name" value="DEGV"/>
    <property type="match status" value="1"/>
</dbReference>
<dbReference type="SUPFAM" id="SSF82549">
    <property type="entry name" value="DAK1/DegV-like"/>
    <property type="match status" value="1"/>
</dbReference>